<evidence type="ECO:0000256" key="4">
    <source>
        <dbReference type="ARBA" id="ARBA00022729"/>
    </source>
</evidence>
<dbReference type="InterPro" id="IPR032675">
    <property type="entry name" value="LRR_dom_sf"/>
</dbReference>
<evidence type="ECO:0000313" key="12">
    <source>
        <dbReference type="EMBL" id="MBA0793621.1"/>
    </source>
</evidence>
<comment type="subcellular location">
    <subcellularLocation>
        <location evidence="1">Membrane</location>
    </subcellularLocation>
</comment>
<dbReference type="PROSITE" id="PS00107">
    <property type="entry name" value="PROTEIN_KINASE_ATP"/>
    <property type="match status" value="1"/>
</dbReference>
<proteinExistence type="predicted"/>
<protein>
    <recommendedName>
        <fullName evidence="11">Protein kinase domain-containing protein</fullName>
    </recommendedName>
</protein>
<dbReference type="InterPro" id="IPR017441">
    <property type="entry name" value="Protein_kinase_ATP_BS"/>
</dbReference>
<dbReference type="GO" id="GO:0016020">
    <property type="term" value="C:membrane"/>
    <property type="evidence" value="ECO:0007669"/>
    <property type="project" value="UniProtKB-SubCell"/>
</dbReference>
<feature type="transmembrane region" description="Helical" evidence="9">
    <location>
        <begin position="227"/>
        <end position="246"/>
    </location>
</feature>
<dbReference type="InterPro" id="IPR000719">
    <property type="entry name" value="Prot_kinase_dom"/>
</dbReference>
<evidence type="ECO:0000256" key="8">
    <source>
        <dbReference type="PROSITE-ProRule" id="PRU10141"/>
    </source>
</evidence>
<evidence type="ECO:0000259" key="11">
    <source>
        <dbReference type="PROSITE" id="PS50011"/>
    </source>
</evidence>
<accession>A0A7J9G809</accession>
<dbReference type="SUPFAM" id="SSF56112">
    <property type="entry name" value="Protein kinase-like (PK-like)"/>
    <property type="match status" value="1"/>
</dbReference>
<dbReference type="PROSITE" id="PS50011">
    <property type="entry name" value="PROTEIN_KINASE_DOM"/>
    <property type="match status" value="1"/>
</dbReference>
<feature type="binding site" evidence="8">
    <location>
        <position position="348"/>
    </location>
    <ligand>
        <name>ATP</name>
        <dbReference type="ChEBI" id="CHEBI:30616"/>
    </ligand>
</feature>
<dbReference type="SUPFAM" id="SSF52058">
    <property type="entry name" value="L domain-like"/>
    <property type="match status" value="1"/>
</dbReference>
<dbReference type="EMBL" id="JABFAD010000002">
    <property type="protein sequence ID" value="MBA0793621.1"/>
    <property type="molecule type" value="Genomic_DNA"/>
</dbReference>
<evidence type="ECO:0000256" key="10">
    <source>
        <dbReference type="SAM" id="SignalP"/>
    </source>
</evidence>
<keyword evidence="6 9" id="KW-1133">Transmembrane helix</keyword>
<keyword evidence="8" id="KW-0547">Nucleotide-binding</keyword>
<comment type="caution">
    <text evidence="12">The sequence shown here is derived from an EMBL/GenBank/DDBJ whole genome shotgun (WGS) entry which is preliminary data.</text>
</comment>
<keyword evidence="4 10" id="KW-0732">Signal</keyword>
<evidence type="ECO:0000256" key="1">
    <source>
        <dbReference type="ARBA" id="ARBA00004370"/>
    </source>
</evidence>
<evidence type="ECO:0000256" key="3">
    <source>
        <dbReference type="ARBA" id="ARBA00022692"/>
    </source>
</evidence>
<dbReference type="InterPro" id="IPR013210">
    <property type="entry name" value="LRR_N_plant-typ"/>
</dbReference>
<name>A0A7J9G809_9ROSI</name>
<dbReference type="GO" id="GO:0004672">
    <property type="term" value="F:protein kinase activity"/>
    <property type="evidence" value="ECO:0007669"/>
    <property type="project" value="InterPro"/>
</dbReference>
<dbReference type="Pfam" id="PF08263">
    <property type="entry name" value="LRRNT_2"/>
    <property type="match status" value="1"/>
</dbReference>
<keyword evidence="8" id="KW-0067">ATP-binding</keyword>
<dbReference type="Pfam" id="PF00560">
    <property type="entry name" value="LRR_1"/>
    <property type="match status" value="2"/>
</dbReference>
<keyword evidence="3 9" id="KW-0812">Transmembrane</keyword>
<organism evidence="12 13">
    <name type="scientific">Gossypium harknessii</name>
    <dbReference type="NCBI Taxonomy" id="34285"/>
    <lineage>
        <taxon>Eukaryota</taxon>
        <taxon>Viridiplantae</taxon>
        <taxon>Streptophyta</taxon>
        <taxon>Embryophyta</taxon>
        <taxon>Tracheophyta</taxon>
        <taxon>Spermatophyta</taxon>
        <taxon>Magnoliopsida</taxon>
        <taxon>eudicotyledons</taxon>
        <taxon>Gunneridae</taxon>
        <taxon>Pentapetalae</taxon>
        <taxon>rosids</taxon>
        <taxon>malvids</taxon>
        <taxon>Malvales</taxon>
        <taxon>Malvaceae</taxon>
        <taxon>Malvoideae</taxon>
        <taxon>Gossypium</taxon>
    </lineage>
</organism>
<evidence type="ECO:0000256" key="5">
    <source>
        <dbReference type="ARBA" id="ARBA00022737"/>
    </source>
</evidence>
<evidence type="ECO:0000313" key="13">
    <source>
        <dbReference type="Proteomes" id="UP000593560"/>
    </source>
</evidence>
<dbReference type="Proteomes" id="UP000593560">
    <property type="component" value="Unassembled WGS sequence"/>
</dbReference>
<dbReference type="FunFam" id="3.80.10.10:FF:000400">
    <property type="entry name" value="Nuclear pore complex protein NUP107"/>
    <property type="match status" value="1"/>
</dbReference>
<dbReference type="PANTHER" id="PTHR48007">
    <property type="entry name" value="LEUCINE-RICH REPEAT RECEPTOR-LIKE PROTEIN KINASE PXC1"/>
    <property type="match status" value="1"/>
</dbReference>
<dbReference type="InterPro" id="IPR001611">
    <property type="entry name" value="Leu-rich_rpt"/>
</dbReference>
<feature type="signal peptide" evidence="10">
    <location>
        <begin position="1"/>
        <end position="25"/>
    </location>
</feature>
<feature type="domain" description="Protein kinase" evidence="11">
    <location>
        <begin position="320"/>
        <end position="544"/>
    </location>
</feature>
<dbReference type="OrthoDB" id="2151624at2759"/>
<reference evidence="12 13" key="1">
    <citation type="journal article" date="2019" name="Genome Biol. Evol.">
        <title>Insights into the evolution of the New World diploid cottons (Gossypium, subgenus Houzingenia) based on genome sequencing.</title>
        <authorList>
            <person name="Grover C.E."/>
            <person name="Arick M.A. 2nd"/>
            <person name="Thrash A."/>
            <person name="Conover J.L."/>
            <person name="Sanders W.S."/>
            <person name="Peterson D.G."/>
            <person name="Frelichowski J.E."/>
            <person name="Scheffler J.A."/>
            <person name="Scheffler B.E."/>
            <person name="Wendel J.F."/>
        </authorList>
    </citation>
    <scope>NUCLEOTIDE SEQUENCE [LARGE SCALE GENOMIC DNA]</scope>
    <source>
        <strain evidence="12">0</strain>
        <tissue evidence="12">Leaf</tissue>
    </source>
</reference>
<dbReference type="InterPro" id="IPR001245">
    <property type="entry name" value="Ser-Thr/Tyr_kinase_cat_dom"/>
</dbReference>
<keyword evidence="13" id="KW-1185">Reference proteome</keyword>
<evidence type="ECO:0000256" key="6">
    <source>
        <dbReference type="ARBA" id="ARBA00022989"/>
    </source>
</evidence>
<dbReference type="GO" id="GO:0005524">
    <property type="term" value="F:ATP binding"/>
    <property type="evidence" value="ECO:0007669"/>
    <property type="project" value="UniProtKB-UniRule"/>
</dbReference>
<dbReference type="InterPro" id="IPR046959">
    <property type="entry name" value="PRK1-6/SRF4-like"/>
</dbReference>
<dbReference type="Gene3D" id="3.80.10.10">
    <property type="entry name" value="Ribonuclease Inhibitor"/>
    <property type="match status" value="1"/>
</dbReference>
<evidence type="ECO:0000256" key="9">
    <source>
        <dbReference type="SAM" id="Phobius"/>
    </source>
</evidence>
<dbReference type="Gene3D" id="1.10.510.10">
    <property type="entry name" value="Transferase(Phosphotransferase) domain 1"/>
    <property type="match status" value="1"/>
</dbReference>
<dbReference type="PANTHER" id="PTHR48007:SF86">
    <property type="entry name" value="(WILD MALAYSIAN BANANA) HYPOTHETICAL PROTEIN"/>
    <property type="match status" value="1"/>
</dbReference>
<dbReference type="Gene3D" id="3.30.200.20">
    <property type="entry name" value="Phosphorylase Kinase, domain 1"/>
    <property type="match status" value="1"/>
</dbReference>
<gene>
    <name evidence="12" type="ORF">Gohar_018014</name>
</gene>
<keyword evidence="5" id="KW-0677">Repeat</keyword>
<evidence type="ECO:0000256" key="2">
    <source>
        <dbReference type="ARBA" id="ARBA00022614"/>
    </source>
</evidence>
<dbReference type="InterPro" id="IPR011009">
    <property type="entry name" value="Kinase-like_dom_sf"/>
</dbReference>
<feature type="chain" id="PRO_5029457616" description="Protein kinase domain-containing protein" evidence="10">
    <location>
        <begin position="26"/>
        <end position="554"/>
    </location>
</feature>
<keyword evidence="7 9" id="KW-0472">Membrane</keyword>
<keyword evidence="2" id="KW-0433">Leucine-rich repeat</keyword>
<sequence>MEMAPNTRLVLHAFSWSLLAAISICSPNDIACLKSIRASLDDPHDYFKSSWNFNNYTEGFICNFVGIECWHIDDNEVLNISLTNMGLKGQFPLGIVKCKRLMRLDLSNNQLSGPIPSNISKLFRFGTAIDISSNRFSGNIPKRIANCTFLNSLNLSNNQLTGFIPPELILLHRMKNFSVANNQLYGPVPLFNLSLSKDSFVGNPGLCGKPLEPCIDHKSSPFKNGFITGYAVSVVSVITIFMFYFAPCMHRNERNKLLRHFILNLIWNRTRKVNMTQNSHQTSQMVLPDILHETSRETSMLVELVSRMSYSDLYEATNEFSAENIIGHGQMGTTYKATSSNGCLLAIKRLFDTQKFDEHFITELKTLGRLRHDNLIPLLGFCIESKEKLLGLVWLHQNCNYKVIHLDICSRCILLDQNFEPKISNFSEAMLMKSNNRYWSSSFDMDREFWESSFVKEDVYRFGILVLELISRKEPSELTDLARTGDESVGKWVVDDVKSSDFVDGGLVRHGFDVEIFEILRVAWNCVQPNPDERPAMLQVHKIINGFSKKYGYG</sequence>
<dbReference type="AlphaFoldDB" id="A0A7J9G809"/>
<evidence type="ECO:0000256" key="7">
    <source>
        <dbReference type="ARBA" id="ARBA00023136"/>
    </source>
</evidence>
<dbReference type="Pfam" id="PF07714">
    <property type="entry name" value="PK_Tyr_Ser-Thr"/>
    <property type="match status" value="2"/>
</dbReference>